<dbReference type="Gene3D" id="1.10.530.10">
    <property type="match status" value="1"/>
</dbReference>
<evidence type="ECO:0000259" key="12">
    <source>
        <dbReference type="SMART" id="SM00047"/>
    </source>
</evidence>
<dbReference type="AlphaFoldDB" id="A0A0C5VMV6"/>
<organism evidence="13 14">
    <name type="scientific">Gynuella sunshinyii YC6258</name>
    <dbReference type="NCBI Taxonomy" id="1445510"/>
    <lineage>
        <taxon>Bacteria</taxon>
        <taxon>Pseudomonadati</taxon>
        <taxon>Pseudomonadota</taxon>
        <taxon>Gammaproteobacteria</taxon>
        <taxon>Oceanospirillales</taxon>
        <taxon>Saccharospirillaceae</taxon>
        <taxon>Gynuella</taxon>
    </lineage>
</organism>
<evidence type="ECO:0000256" key="7">
    <source>
        <dbReference type="ARBA" id="ARBA00022795"/>
    </source>
</evidence>
<evidence type="ECO:0000256" key="8">
    <source>
        <dbReference type="ARBA" id="ARBA00022801"/>
    </source>
</evidence>
<dbReference type="PANTHER" id="PTHR33308">
    <property type="entry name" value="PEPTIDOGLYCAN HYDROLASE FLGJ"/>
    <property type="match status" value="1"/>
</dbReference>
<evidence type="ECO:0000256" key="9">
    <source>
        <dbReference type="ARBA" id="ARBA00023295"/>
    </source>
</evidence>
<dbReference type="GO" id="GO:0042597">
    <property type="term" value="C:periplasmic space"/>
    <property type="evidence" value="ECO:0007669"/>
    <property type="project" value="UniProtKB-SubCell"/>
</dbReference>
<keyword evidence="7" id="KW-1005">Bacterial flagellum biogenesis</keyword>
<dbReference type="PATRIC" id="fig|1445510.3.peg.4000"/>
<evidence type="ECO:0000313" key="14">
    <source>
        <dbReference type="Proteomes" id="UP000032266"/>
    </source>
</evidence>
<dbReference type="InterPro" id="IPR013377">
    <property type="entry name" value="FlgJ"/>
</dbReference>
<evidence type="ECO:0000256" key="5">
    <source>
        <dbReference type="ARBA" id="ARBA00013433"/>
    </source>
</evidence>
<keyword evidence="6" id="KW-0574">Periplasm</keyword>
<dbReference type="Pfam" id="PF10135">
    <property type="entry name" value="Rod-binding"/>
    <property type="match status" value="1"/>
</dbReference>
<comment type="subcellular location">
    <subcellularLocation>
        <location evidence="2">Periplasm</location>
    </subcellularLocation>
</comment>
<dbReference type="GO" id="GO:0016798">
    <property type="term" value="F:hydrolase activity, acting on glycosyl bonds"/>
    <property type="evidence" value="ECO:0007669"/>
    <property type="project" value="UniProtKB-KW"/>
</dbReference>
<dbReference type="RefSeq" id="WP_044618169.1">
    <property type="nucleotide sequence ID" value="NZ_CP007142.1"/>
</dbReference>
<comment type="function">
    <text evidence="1">Flagellum-specific muramidase which hydrolyzes the peptidoglycan layer to assemble the rod structure in the periplasmic space.</text>
</comment>
<dbReference type="STRING" id="1445510.YC6258_04026"/>
<sequence>MNTLDLTHNATIYNDLNGLNSIKMQARSDQDAAVMQVAKQFESMFIGMMLKSMRDANEVLFEDSEFNSYEGKFYRQMYDEQLSQELSSGSGIGLADMIFEQLQQQYSGNRIPAAQLSADTASAEVPEPAYETQTDMTDITAPQVRTDSIDPVSFADPASFVETLLPIAEKVGRQMGIEPKVLVAQAALETGWGQHVMKDVKGTSSYNLFGIKAHGGWQGDVAVHKTLEHDGSQFYSVTDQFRSYDSYQDCFQDYLDFLQSNPRYQTVLASGADSEAFAESLQSAGYATDPQYAEKIKHVLNSEWLMNS</sequence>
<evidence type="ECO:0000313" key="13">
    <source>
        <dbReference type="EMBL" id="AJQ96062.1"/>
    </source>
</evidence>
<name>A0A0C5VMV6_9GAMM</name>
<evidence type="ECO:0000256" key="3">
    <source>
        <dbReference type="ARBA" id="ARBA00006880"/>
    </source>
</evidence>
<evidence type="ECO:0000256" key="6">
    <source>
        <dbReference type="ARBA" id="ARBA00022764"/>
    </source>
</evidence>
<dbReference type="OrthoDB" id="289937at2"/>
<dbReference type="GO" id="GO:0071973">
    <property type="term" value="P:bacterial-type flagellum-dependent cell motility"/>
    <property type="evidence" value="ECO:0007669"/>
    <property type="project" value="TreeGrafter"/>
</dbReference>
<comment type="similarity">
    <text evidence="3">In the N-terminal section; belongs to the FlgJ family.</text>
</comment>
<dbReference type="GO" id="GO:0071555">
    <property type="term" value="P:cell wall organization"/>
    <property type="evidence" value="ECO:0007669"/>
    <property type="project" value="UniProtKB-KW"/>
</dbReference>
<reference evidence="13 14" key="1">
    <citation type="submission" date="2014-01" db="EMBL/GenBank/DDBJ databases">
        <title>Full genme sequencing of cellulolytic bacterium Gynuella sunshinyii YC6258T gen. nov., sp. nov.</title>
        <authorList>
            <person name="Khan H."/>
            <person name="Chung E.J."/>
            <person name="Chung Y.R."/>
        </authorList>
    </citation>
    <scope>NUCLEOTIDE SEQUENCE [LARGE SCALE GENOMIC DNA]</scope>
    <source>
        <strain evidence="13 14">YC6258</strain>
    </source>
</reference>
<dbReference type="GO" id="GO:0044780">
    <property type="term" value="P:bacterial-type flagellum assembly"/>
    <property type="evidence" value="ECO:0007669"/>
    <property type="project" value="InterPro"/>
</dbReference>
<dbReference type="GO" id="GO:0004040">
    <property type="term" value="F:amidase activity"/>
    <property type="evidence" value="ECO:0007669"/>
    <property type="project" value="InterPro"/>
</dbReference>
<dbReference type="NCBIfam" id="TIGR02541">
    <property type="entry name" value="flagell_FlgJ"/>
    <property type="match status" value="1"/>
</dbReference>
<keyword evidence="14" id="KW-1185">Reference proteome</keyword>
<keyword evidence="9 13" id="KW-0326">Glycosidase</keyword>
<comment type="similarity">
    <text evidence="4">In the C-terminal section; belongs to the glycosyl hydrolase 73 family.</text>
</comment>
<dbReference type="Proteomes" id="UP000032266">
    <property type="component" value="Chromosome"/>
</dbReference>
<evidence type="ECO:0000256" key="11">
    <source>
        <dbReference type="ARBA" id="ARBA00030835"/>
    </source>
</evidence>
<dbReference type="Pfam" id="PF01832">
    <property type="entry name" value="Glucosaminidase"/>
    <property type="match status" value="1"/>
</dbReference>
<proteinExistence type="inferred from homology"/>
<dbReference type="SMART" id="SM00047">
    <property type="entry name" value="LYZ2"/>
    <property type="match status" value="1"/>
</dbReference>
<evidence type="ECO:0000256" key="4">
    <source>
        <dbReference type="ARBA" id="ARBA00007974"/>
    </source>
</evidence>
<dbReference type="PANTHER" id="PTHR33308:SF9">
    <property type="entry name" value="PEPTIDOGLYCAN HYDROLASE FLGJ"/>
    <property type="match status" value="1"/>
</dbReference>
<feature type="domain" description="Mannosyl-glycoprotein endo-beta-N-acetylglucosamidase-like" evidence="12">
    <location>
        <begin position="150"/>
        <end position="307"/>
    </location>
</feature>
<accession>A0A0C5VMV6</accession>
<evidence type="ECO:0000256" key="10">
    <source>
        <dbReference type="ARBA" id="ARBA00023316"/>
    </source>
</evidence>
<dbReference type="InterPro" id="IPR051056">
    <property type="entry name" value="Glycosyl_Hydrolase_73"/>
</dbReference>
<dbReference type="EMBL" id="CP007142">
    <property type="protein sequence ID" value="AJQ96062.1"/>
    <property type="molecule type" value="Genomic_DNA"/>
</dbReference>
<dbReference type="InterPro" id="IPR002901">
    <property type="entry name" value="MGlyc_endo_b_GlcNAc-like_dom"/>
</dbReference>
<dbReference type="Gene3D" id="2.10.70.40">
    <property type="entry name" value="peptidoglycan hydrolase"/>
    <property type="match status" value="1"/>
</dbReference>
<protein>
    <recommendedName>
        <fullName evidence="5">Peptidoglycan hydrolase FlgJ</fullName>
    </recommendedName>
    <alternativeName>
        <fullName evidence="11">Muramidase FlgJ</fullName>
    </alternativeName>
</protein>
<dbReference type="PRINTS" id="PR01002">
    <property type="entry name" value="FLGFLGJ"/>
</dbReference>
<keyword evidence="8 13" id="KW-0378">Hydrolase</keyword>
<dbReference type="HOGENOM" id="CLU_013771_3_0_6"/>
<gene>
    <name evidence="13" type="ORF">YC6258_04026</name>
</gene>
<evidence type="ECO:0000256" key="2">
    <source>
        <dbReference type="ARBA" id="ARBA00004418"/>
    </source>
</evidence>
<dbReference type="KEGG" id="gsn:YC6258_04026"/>
<evidence type="ECO:0000256" key="1">
    <source>
        <dbReference type="ARBA" id="ARBA00002954"/>
    </source>
</evidence>
<dbReference type="InterPro" id="IPR019301">
    <property type="entry name" value="Flagellar_prot_FlgJ_N"/>
</dbReference>
<keyword evidence="10" id="KW-0961">Cell wall biogenesis/degradation</keyword>